<sequence>MGEAGTGSREDGVVLALDPDSTEPPFRQLKAQITEAIRRGTLTPGTRMPPVRALASDVGIAARTAAKVYSELEEAGLLEGRGRAGTFVTAPDLTTAVLTRAAEEFAERAAGSGFTLEESLSAVRAAFSRLPATTDR</sequence>
<evidence type="ECO:0000256" key="3">
    <source>
        <dbReference type="ARBA" id="ARBA00023163"/>
    </source>
</evidence>
<dbReference type="EMBL" id="SMCX01000012">
    <property type="protein sequence ID" value="TCW23519.1"/>
    <property type="molecule type" value="Genomic_DNA"/>
</dbReference>
<dbReference type="PANTHER" id="PTHR38445:SF9">
    <property type="entry name" value="HTH-TYPE TRANSCRIPTIONAL REPRESSOR YTRA"/>
    <property type="match status" value="1"/>
</dbReference>
<evidence type="ECO:0000313" key="7">
    <source>
        <dbReference type="Proteomes" id="UP000295805"/>
    </source>
</evidence>
<dbReference type="PANTHER" id="PTHR38445">
    <property type="entry name" value="HTH-TYPE TRANSCRIPTIONAL REPRESSOR YTRA"/>
    <property type="match status" value="1"/>
</dbReference>
<keyword evidence="2" id="KW-0238">DNA-binding</keyword>
<organism evidence="6 7">
    <name type="scientific">Dietzia cinnamea</name>
    <dbReference type="NCBI Taxonomy" id="321318"/>
    <lineage>
        <taxon>Bacteria</taxon>
        <taxon>Bacillati</taxon>
        <taxon>Actinomycetota</taxon>
        <taxon>Actinomycetes</taxon>
        <taxon>Mycobacteriales</taxon>
        <taxon>Dietziaceae</taxon>
        <taxon>Dietzia</taxon>
    </lineage>
</organism>
<evidence type="ECO:0000256" key="4">
    <source>
        <dbReference type="SAM" id="MobiDB-lite"/>
    </source>
</evidence>
<gene>
    <name evidence="6" type="ORF">EDD19_11280</name>
</gene>
<dbReference type="Gene3D" id="1.10.10.10">
    <property type="entry name" value="Winged helix-like DNA-binding domain superfamily/Winged helix DNA-binding domain"/>
    <property type="match status" value="1"/>
</dbReference>
<evidence type="ECO:0000256" key="1">
    <source>
        <dbReference type="ARBA" id="ARBA00023015"/>
    </source>
</evidence>
<keyword evidence="1" id="KW-0805">Transcription regulation</keyword>
<keyword evidence="3" id="KW-0804">Transcription</keyword>
<dbReference type="InterPro" id="IPR036388">
    <property type="entry name" value="WH-like_DNA-bd_sf"/>
</dbReference>
<evidence type="ECO:0000256" key="2">
    <source>
        <dbReference type="ARBA" id="ARBA00023125"/>
    </source>
</evidence>
<dbReference type="GeneID" id="89531745"/>
<evidence type="ECO:0000313" key="6">
    <source>
        <dbReference type="EMBL" id="TCW23519.1"/>
    </source>
</evidence>
<dbReference type="AlphaFoldDB" id="A0A4R3ZT79"/>
<dbReference type="Proteomes" id="UP000295805">
    <property type="component" value="Unassembled WGS sequence"/>
</dbReference>
<feature type="region of interest" description="Disordered" evidence="4">
    <location>
        <begin position="1"/>
        <end position="24"/>
    </location>
</feature>
<protein>
    <submittedName>
        <fullName evidence="6">GntR family transcriptional regulator</fullName>
    </submittedName>
</protein>
<evidence type="ECO:0000259" key="5">
    <source>
        <dbReference type="PROSITE" id="PS50949"/>
    </source>
</evidence>
<proteinExistence type="predicted"/>
<dbReference type="GO" id="GO:0003677">
    <property type="term" value="F:DNA binding"/>
    <property type="evidence" value="ECO:0007669"/>
    <property type="project" value="UniProtKB-KW"/>
</dbReference>
<dbReference type="Pfam" id="PF00392">
    <property type="entry name" value="GntR"/>
    <property type="match status" value="1"/>
</dbReference>
<dbReference type="InterPro" id="IPR000524">
    <property type="entry name" value="Tscrpt_reg_HTH_GntR"/>
</dbReference>
<accession>A0A4R3ZT79</accession>
<dbReference type="CDD" id="cd07377">
    <property type="entry name" value="WHTH_GntR"/>
    <property type="match status" value="1"/>
</dbReference>
<dbReference type="SMART" id="SM00345">
    <property type="entry name" value="HTH_GNTR"/>
    <property type="match status" value="1"/>
</dbReference>
<name>A0A4R3ZT79_9ACTN</name>
<feature type="domain" description="HTH gntR-type" evidence="5">
    <location>
        <begin position="23"/>
        <end position="91"/>
    </location>
</feature>
<dbReference type="InterPro" id="IPR036390">
    <property type="entry name" value="WH_DNA-bd_sf"/>
</dbReference>
<dbReference type="GO" id="GO:0003700">
    <property type="term" value="F:DNA-binding transcription factor activity"/>
    <property type="evidence" value="ECO:0007669"/>
    <property type="project" value="InterPro"/>
</dbReference>
<dbReference type="RefSeq" id="WP_131885892.1">
    <property type="nucleotide sequence ID" value="NZ_CP143053.1"/>
</dbReference>
<reference evidence="6 7" key="1">
    <citation type="submission" date="2019-03" db="EMBL/GenBank/DDBJ databases">
        <title>Root nodule microbial communities of legume samples collected from USA, Mexico and Botswana.</title>
        <authorList>
            <person name="Hirsch A."/>
        </authorList>
    </citation>
    <scope>NUCLEOTIDE SEQUENCE [LARGE SCALE GENOMIC DNA]</scope>
    <source>
        <strain evidence="6 7">55</strain>
    </source>
</reference>
<comment type="caution">
    <text evidence="6">The sequence shown here is derived from an EMBL/GenBank/DDBJ whole genome shotgun (WGS) entry which is preliminary data.</text>
</comment>
<dbReference type="PROSITE" id="PS50949">
    <property type="entry name" value="HTH_GNTR"/>
    <property type="match status" value="1"/>
</dbReference>
<dbReference type="SUPFAM" id="SSF46785">
    <property type="entry name" value="Winged helix' DNA-binding domain"/>
    <property type="match status" value="1"/>
</dbReference>